<evidence type="ECO:0000256" key="1">
    <source>
        <dbReference type="SAM" id="MobiDB-lite"/>
    </source>
</evidence>
<accession>A0A2P5IEQ0</accession>
<evidence type="ECO:0000313" key="2">
    <source>
        <dbReference type="EMBL" id="POS80973.1"/>
    </source>
</evidence>
<dbReference type="InParanoid" id="A0A2P5IEQ0"/>
<feature type="region of interest" description="Disordered" evidence="1">
    <location>
        <begin position="43"/>
        <end position="63"/>
    </location>
</feature>
<gene>
    <name evidence="2" type="ORF">DHEL01_v200646</name>
</gene>
<evidence type="ECO:0000313" key="3">
    <source>
        <dbReference type="Proteomes" id="UP000094444"/>
    </source>
</evidence>
<dbReference type="OrthoDB" id="2107880at2759"/>
<proteinExistence type="predicted"/>
<name>A0A2P5IEQ0_DIAHE</name>
<dbReference type="Proteomes" id="UP000094444">
    <property type="component" value="Unassembled WGS sequence"/>
</dbReference>
<comment type="caution">
    <text evidence="2">The sequence shown here is derived from an EMBL/GenBank/DDBJ whole genome shotgun (WGS) entry which is preliminary data.</text>
</comment>
<keyword evidence="3" id="KW-1185">Reference proteome</keyword>
<organism evidence="2 3">
    <name type="scientific">Diaporthe helianthi</name>
    <dbReference type="NCBI Taxonomy" id="158607"/>
    <lineage>
        <taxon>Eukaryota</taxon>
        <taxon>Fungi</taxon>
        <taxon>Dikarya</taxon>
        <taxon>Ascomycota</taxon>
        <taxon>Pezizomycotina</taxon>
        <taxon>Sordariomycetes</taxon>
        <taxon>Sordariomycetidae</taxon>
        <taxon>Diaporthales</taxon>
        <taxon>Diaporthaceae</taxon>
        <taxon>Diaporthe</taxon>
    </lineage>
</organism>
<dbReference type="STRING" id="158607.A0A2P5IEQ0"/>
<protein>
    <submittedName>
        <fullName evidence="2">Uncharacterized protein</fullName>
    </submittedName>
</protein>
<dbReference type="InterPro" id="IPR037653">
    <property type="entry name" value="Cbp6"/>
</dbReference>
<dbReference type="AlphaFoldDB" id="A0A2P5IEQ0"/>
<dbReference type="PANTHER" id="PTHR28250:SF1">
    <property type="entry name" value="CYTOCHROME B PRE-MRNA-PROCESSING PROTEIN 6"/>
    <property type="match status" value="1"/>
</dbReference>
<dbReference type="PANTHER" id="PTHR28250">
    <property type="entry name" value="CYTOCHROME B PRE-MRNA-PROCESSING PROTEIN 6"/>
    <property type="match status" value="1"/>
</dbReference>
<dbReference type="GO" id="GO:0043022">
    <property type="term" value="F:ribosome binding"/>
    <property type="evidence" value="ECO:0007669"/>
    <property type="project" value="InterPro"/>
</dbReference>
<dbReference type="EMBL" id="MAVT02000025">
    <property type="protein sequence ID" value="POS80973.1"/>
    <property type="molecule type" value="Genomic_DNA"/>
</dbReference>
<feature type="compositionally biased region" description="Polar residues" evidence="1">
    <location>
        <begin position="53"/>
        <end position="63"/>
    </location>
</feature>
<dbReference type="GO" id="GO:0061671">
    <property type="term" value="C:Cbp3p-Cbp6 complex"/>
    <property type="evidence" value="ECO:0007669"/>
    <property type="project" value="InterPro"/>
</dbReference>
<sequence length="133" mass="14859">MASKEARTPLALRRTYTTALTHWPKDPLRPTCQLQDVLSKRLAESNKFPGPDDSSSSSKNPAAQVNALVSLLGNRYLHKYPTSPAPESATGGMLKPRSNPTYYEDLMRDLDAAPTRSWGQRVGLKLKGMFRWQ</sequence>
<dbReference type="GO" id="GO:0034551">
    <property type="term" value="P:mitochondrial respiratory chain complex III assembly"/>
    <property type="evidence" value="ECO:0007669"/>
    <property type="project" value="TreeGrafter"/>
</dbReference>
<reference evidence="2" key="1">
    <citation type="submission" date="2017-09" db="EMBL/GenBank/DDBJ databases">
        <title>Polyketide synthases of a Diaporthe helianthi virulent isolate.</title>
        <authorList>
            <person name="Baroncelli R."/>
        </authorList>
    </citation>
    <scope>NUCLEOTIDE SEQUENCE [LARGE SCALE GENOMIC DNA]</scope>
    <source>
        <strain evidence="2">7/96</strain>
    </source>
</reference>
<dbReference type="Pfam" id="PF20180">
    <property type="entry name" value="UQCC2_CBP6"/>
    <property type="match status" value="1"/>
</dbReference>